<dbReference type="InterPro" id="IPR025559">
    <property type="entry name" value="Eis_dom"/>
</dbReference>
<reference evidence="7" key="2">
    <citation type="submission" date="2023-01" db="EMBL/GenBank/DDBJ databases">
        <authorList>
            <person name="Sun Q."/>
            <person name="Evtushenko L."/>
        </authorList>
    </citation>
    <scope>NUCLEOTIDE SEQUENCE</scope>
    <source>
        <strain evidence="7">VKM Ac-1401</strain>
    </source>
</reference>
<dbReference type="Pfam" id="PF17668">
    <property type="entry name" value="Acetyltransf_17"/>
    <property type="match status" value="1"/>
</dbReference>
<evidence type="ECO:0000256" key="4">
    <source>
        <dbReference type="HAMAP-Rule" id="MF_01812"/>
    </source>
</evidence>
<comment type="subunit">
    <text evidence="4">Homohexamer; trimer of dimers.</text>
</comment>
<gene>
    <name evidence="7" type="ORF">GCM10017584_07200</name>
</gene>
<dbReference type="InterPro" id="IPR000182">
    <property type="entry name" value="GNAT_dom"/>
</dbReference>
<dbReference type="SUPFAM" id="SSF55729">
    <property type="entry name" value="Acyl-CoA N-acyltransferases (Nat)"/>
    <property type="match status" value="1"/>
</dbReference>
<dbReference type="InterPro" id="IPR051554">
    <property type="entry name" value="Acetyltransferase_Eis"/>
</dbReference>
<feature type="domain" description="N-acetyltransferase" evidence="6">
    <location>
        <begin position="28"/>
        <end position="182"/>
    </location>
</feature>
<dbReference type="Gene3D" id="3.30.1050.10">
    <property type="entry name" value="SCP2 sterol-binding domain"/>
    <property type="match status" value="1"/>
</dbReference>
<dbReference type="NCBIfam" id="NF002367">
    <property type="entry name" value="PRK01346.1-4"/>
    <property type="match status" value="1"/>
</dbReference>
<dbReference type="Pfam" id="PF13527">
    <property type="entry name" value="Acetyltransf_9"/>
    <property type="match status" value="1"/>
</dbReference>
<dbReference type="GO" id="GO:0030649">
    <property type="term" value="P:aminoglycoside antibiotic catabolic process"/>
    <property type="evidence" value="ECO:0007669"/>
    <property type="project" value="TreeGrafter"/>
</dbReference>
<dbReference type="InterPro" id="IPR041380">
    <property type="entry name" value="Acetyltransf_17"/>
</dbReference>
<evidence type="ECO:0000259" key="6">
    <source>
        <dbReference type="PROSITE" id="PS51186"/>
    </source>
</evidence>
<dbReference type="AlphaFoldDB" id="A0A9W6H876"/>
<evidence type="ECO:0000256" key="5">
    <source>
        <dbReference type="SAM" id="MobiDB-lite"/>
    </source>
</evidence>
<feature type="binding site" evidence="4">
    <location>
        <begin position="115"/>
        <end position="117"/>
    </location>
    <ligand>
        <name>acetyl-CoA</name>
        <dbReference type="ChEBI" id="CHEBI:57288"/>
    </ligand>
</feature>
<feature type="active site" description="Proton acceptor; via carboxylate" evidence="4">
    <location>
        <position position="434"/>
    </location>
</feature>
<comment type="caution">
    <text evidence="7">The sequence shown here is derived from an EMBL/GenBank/DDBJ whole genome shotgun (WGS) entry which is preliminary data.</text>
</comment>
<evidence type="ECO:0000313" key="8">
    <source>
        <dbReference type="Proteomes" id="UP001142372"/>
    </source>
</evidence>
<dbReference type="EMBL" id="BSEN01000002">
    <property type="protein sequence ID" value="GLJ75147.1"/>
    <property type="molecule type" value="Genomic_DNA"/>
</dbReference>
<protein>
    <submittedName>
        <fullName evidence="7">UPF0256 protein</fullName>
    </submittedName>
</protein>
<keyword evidence="2 4" id="KW-0808">Transferase</keyword>
<dbReference type="Gene3D" id="3.40.630.30">
    <property type="match status" value="2"/>
</dbReference>
<evidence type="ECO:0000256" key="1">
    <source>
        <dbReference type="ARBA" id="ARBA00009213"/>
    </source>
</evidence>
<dbReference type="GO" id="GO:0034069">
    <property type="term" value="F:aminoglycoside N-acetyltransferase activity"/>
    <property type="evidence" value="ECO:0007669"/>
    <property type="project" value="TreeGrafter"/>
</dbReference>
<reference evidence="7" key="1">
    <citation type="journal article" date="2014" name="Int. J. Syst. Evol. Microbiol.">
        <title>Complete genome sequence of Corynebacterium casei LMG S-19264T (=DSM 44701T), isolated from a smear-ripened cheese.</title>
        <authorList>
            <consortium name="US DOE Joint Genome Institute (JGI-PGF)"/>
            <person name="Walter F."/>
            <person name="Albersmeier A."/>
            <person name="Kalinowski J."/>
            <person name="Ruckert C."/>
        </authorList>
    </citation>
    <scope>NUCLEOTIDE SEQUENCE</scope>
    <source>
        <strain evidence="7">VKM Ac-1401</strain>
    </source>
</reference>
<name>A0A9W6H876_9MICO</name>
<feature type="binding site" evidence="4">
    <location>
        <begin position="123"/>
        <end position="128"/>
    </location>
    <ligand>
        <name>acetyl-CoA</name>
        <dbReference type="ChEBI" id="CHEBI:57288"/>
    </ligand>
</feature>
<evidence type="ECO:0000313" key="7">
    <source>
        <dbReference type="EMBL" id="GLJ75147.1"/>
    </source>
</evidence>
<sequence>MTQTHENQPHLTQPVDEQSARALSEKGLRLALVDTTDDAAFDEWLHADSRGFLGGRDSAEALTESRELLRDRRTTAVYDDVIPSSASPVGTVNSWVAPLTVPGGATVPAWAISSVTVAPTHRRRGVATALLGSELRVAHALGVPVAILTVSESVIYGRWGFGPATFATEWRVDTKRVRWTGPATVGRLSFTDPADYREDGNAVLDRVMAGRAGEIAMTPYLAERLMGPRKGMPEAEKYRLVRYDSPAGEPEGFVSYLAKDTDDFTKHTIEVNYLAAATDEALTALWRFLLELDLVAQVHVTTRGLDEPLPYLVSDIRGARVTGVEDHLWVRILDVPAALTTRRYEHDGELVLDVADDLGFTGGRYRLTVSGGQATVETTTDDPDVSLTVNALGSVYLGHDAARGLSVAGKVTGDAAALDRLFRTATPPRLSTWF</sequence>
<dbReference type="InterPro" id="IPR022902">
    <property type="entry name" value="NAcTrfase_Eis"/>
</dbReference>
<dbReference type="RefSeq" id="WP_271175834.1">
    <property type="nucleotide sequence ID" value="NZ_BAAAJO010000001.1"/>
</dbReference>
<dbReference type="SUPFAM" id="SSF55718">
    <property type="entry name" value="SCP-like"/>
    <property type="match status" value="1"/>
</dbReference>
<dbReference type="InterPro" id="IPR016181">
    <property type="entry name" value="Acyl_CoA_acyltransferase"/>
</dbReference>
<dbReference type="CDD" id="cd04301">
    <property type="entry name" value="NAT_SF"/>
    <property type="match status" value="1"/>
</dbReference>
<comment type="similarity">
    <text evidence="1 4">Belongs to the acetyltransferase Eis family.</text>
</comment>
<dbReference type="PROSITE" id="PS51186">
    <property type="entry name" value="GNAT"/>
    <property type="match status" value="1"/>
</dbReference>
<keyword evidence="3 4" id="KW-0012">Acyltransferase</keyword>
<proteinExistence type="inferred from homology"/>
<organism evidence="7 8">
    <name type="scientific">Leifsonia poae</name>
    <dbReference type="NCBI Taxonomy" id="110933"/>
    <lineage>
        <taxon>Bacteria</taxon>
        <taxon>Bacillati</taxon>
        <taxon>Actinomycetota</taxon>
        <taxon>Actinomycetes</taxon>
        <taxon>Micrococcales</taxon>
        <taxon>Microbacteriaceae</taxon>
        <taxon>Leifsonia</taxon>
    </lineage>
</organism>
<evidence type="ECO:0000256" key="3">
    <source>
        <dbReference type="ARBA" id="ARBA00023315"/>
    </source>
</evidence>
<dbReference type="PANTHER" id="PTHR37817">
    <property type="entry name" value="N-ACETYLTRANSFERASE EIS"/>
    <property type="match status" value="1"/>
</dbReference>
<dbReference type="HAMAP" id="MF_01812">
    <property type="entry name" value="Eis"/>
    <property type="match status" value="1"/>
</dbReference>
<feature type="binding site" evidence="4">
    <location>
        <begin position="151"/>
        <end position="152"/>
    </location>
    <ligand>
        <name>acetyl-CoA</name>
        <dbReference type="ChEBI" id="CHEBI:57288"/>
    </ligand>
</feature>
<evidence type="ECO:0000256" key="2">
    <source>
        <dbReference type="ARBA" id="ARBA00022679"/>
    </source>
</evidence>
<feature type="active site" description="Proton donor" evidence="4">
    <location>
        <position position="156"/>
    </location>
</feature>
<accession>A0A9W6H876</accession>
<dbReference type="Proteomes" id="UP001142372">
    <property type="component" value="Unassembled WGS sequence"/>
</dbReference>
<feature type="compositionally biased region" description="Polar residues" evidence="5">
    <location>
        <begin position="1"/>
        <end position="11"/>
    </location>
</feature>
<keyword evidence="8" id="KW-1185">Reference proteome</keyword>
<dbReference type="PANTHER" id="PTHR37817:SF1">
    <property type="entry name" value="N-ACETYLTRANSFERASE EIS"/>
    <property type="match status" value="1"/>
</dbReference>
<dbReference type="InterPro" id="IPR036527">
    <property type="entry name" value="SCP2_sterol-bd_dom_sf"/>
</dbReference>
<feature type="region of interest" description="Disordered" evidence="5">
    <location>
        <begin position="1"/>
        <end position="20"/>
    </location>
</feature>
<dbReference type="NCBIfam" id="NF002369">
    <property type="entry name" value="PRK01346.1-6"/>
    <property type="match status" value="1"/>
</dbReference>
<dbReference type="Pfam" id="PF13530">
    <property type="entry name" value="SCP2_2"/>
    <property type="match status" value="1"/>
</dbReference>